<dbReference type="AlphaFoldDB" id="A0AAI9WXL2"/>
<comment type="caution">
    <text evidence="3">The sequence shown here is derived from an EMBL/GenBank/DDBJ whole genome shotgun (WGS) entry which is preliminary data.</text>
</comment>
<proteinExistence type="predicted"/>
<gene>
    <name evidence="3" type="ORF">KGF56_002823</name>
</gene>
<dbReference type="PANTHER" id="PTHR35569">
    <property type="entry name" value="CYANAMIDE HYDRATASE DDI2-RELATED"/>
    <property type="match status" value="1"/>
</dbReference>
<keyword evidence="1" id="KW-0732">Signal</keyword>
<dbReference type="SMART" id="SM00471">
    <property type="entry name" value="HDc"/>
    <property type="match status" value="1"/>
</dbReference>
<evidence type="ECO:0000313" key="3">
    <source>
        <dbReference type="EMBL" id="KAI3404426.2"/>
    </source>
</evidence>
<dbReference type="InterPro" id="IPR003607">
    <property type="entry name" value="HD/PDEase_dom"/>
</dbReference>
<dbReference type="Gene3D" id="1.10.3210.10">
    <property type="entry name" value="Hypothetical protein af1432"/>
    <property type="match status" value="1"/>
</dbReference>
<feature type="signal peptide" evidence="1">
    <location>
        <begin position="1"/>
        <end position="21"/>
    </location>
</feature>
<dbReference type="InterPro" id="IPR017771">
    <property type="entry name" value="Cyanamide_hydratase_HD"/>
</dbReference>
<dbReference type="PANTHER" id="PTHR35569:SF1">
    <property type="entry name" value="CYANAMIDE HYDRATASE DDI2-RELATED"/>
    <property type="match status" value="1"/>
</dbReference>
<protein>
    <recommendedName>
        <fullName evidence="2">HD domain-containing protein</fullName>
    </recommendedName>
</protein>
<dbReference type="PROSITE" id="PS51831">
    <property type="entry name" value="HD"/>
    <property type="match status" value="1"/>
</dbReference>
<dbReference type="SUPFAM" id="SSF109604">
    <property type="entry name" value="HD-domain/PDEase-like"/>
    <property type="match status" value="1"/>
</dbReference>
<evidence type="ECO:0000313" key="4">
    <source>
        <dbReference type="Proteomes" id="UP001202479"/>
    </source>
</evidence>
<dbReference type="Pfam" id="PF07774">
    <property type="entry name" value="EMC1_C"/>
    <property type="match status" value="1"/>
</dbReference>
<accession>A0AAI9WXL2</accession>
<reference evidence="3" key="1">
    <citation type="journal article" date="2022" name="DNA Res.">
        <title>Genome analysis of five recently described species of the CUG-Ser clade uncovers Candida theae as a new hybrid lineage with pathogenic potential in the Candida parapsilosis species complex.</title>
        <authorList>
            <person name="Mixao V."/>
            <person name="Del Olmo V."/>
            <person name="Hegedusova E."/>
            <person name="Saus E."/>
            <person name="Pryszcz L."/>
            <person name="Cillingova A."/>
            <person name="Nosek J."/>
            <person name="Gabaldon T."/>
        </authorList>
    </citation>
    <scope>NUCLEOTIDE SEQUENCE</scope>
    <source>
        <strain evidence="3">CBS 10844</strain>
    </source>
</reference>
<dbReference type="GeneID" id="73380440"/>
<dbReference type="Proteomes" id="UP001202479">
    <property type="component" value="Unassembled WGS sequence"/>
</dbReference>
<dbReference type="CDD" id="cd00077">
    <property type="entry name" value="HDc"/>
    <property type="match status" value="1"/>
</dbReference>
<keyword evidence="4" id="KW-1185">Reference proteome</keyword>
<dbReference type="EMBL" id="JAHUZD010000103">
    <property type="protein sequence ID" value="KAI3404426.2"/>
    <property type="molecule type" value="Genomic_DNA"/>
</dbReference>
<dbReference type="InterPro" id="IPR006674">
    <property type="entry name" value="HD_domain"/>
</dbReference>
<dbReference type="NCBIfam" id="TIGR03401">
    <property type="entry name" value="cyanamide_fam"/>
    <property type="match status" value="1"/>
</dbReference>
<name>A0AAI9WXL2_9ASCO</name>
<feature type="domain" description="HD" evidence="2">
    <location>
        <begin position="678"/>
        <end position="787"/>
    </location>
</feature>
<sequence length="853" mass="97074">MHLRLLPLVVSVFSFINYLYQTPLTQIHLLNGELIVGKDSKQQLLGVDIIEDELKWRISNTITENHQLLFTNSIVYGYREDVQEIIQIDVNGSTSVYDVEFYPKQLFGCYGGVVAWDGNTVYYINNRTHIIQSDVEHVLVDNHRGEILILMSNKHNHKYNLHKVFSNQQLGLVTSSIKQFKSGIVVTENDQVFKLDKKGFTRVENDEFSNLVVVNENYLLSNERLLHIGKSVKLVISLGDGRLLSTPLNTFLVTSTVVFDLTDFLHTHNTNSIRKITLDTNSNAYPFEFIVKGEQLCLLRLGADLRGEMFSYDGTRKSVGPTRPQLSSSQYLLVDKPKHHHQISSGASNRAFRHIQELASLAHGWHGKFSRAPDFSKMIVMYDSRMLGISTEGEVVWEAPVEGEFLCERQVGDKIVSLFKDYVYEMDFEGMKRALEEDVFFRKVTESDLSGHMIPKGSLKSIKTWTFDVNEKIVAVSNTTENNMISFLTYEDQLKLYVIDGISGELLHTHTHGEDIDPDSINLLQDDRIVYTYFTKPAEQRIVIINIEEEKQSFSSSSFIYPERILLIQSTQTNWGITLKSVIAFTESGALVQIPLNQEHPIVRALPINGPYQLNYDPSNVGVILTAPSPYESTCVRDVKKAIPDPKEPSPQTNTELPQTDLSQFVLQYAKDKLPAKVLNHSLRVFLYSRAIIKDHFPEWDLDPEIILVTSLLHDIGTTKENMHNTKMSFEFYGGLLSRELVLEQTRDKDYADAVSEAIIRHQDLGESGFITRLGLILQVATILDNVGLNTHLIHKDSLDAANKKYPRDGWLNCFAEAIDNENKLKPWGHTSALGVEEFRNNVLNNKVKYEKL</sequence>
<evidence type="ECO:0000259" key="2">
    <source>
        <dbReference type="PROSITE" id="PS51831"/>
    </source>
</evidence>
<feature type="chain" id="PRO_5042518119" description="HD domain-containing protein" evidence="1">
    <location>
        <begin position="22"/>
        <end position="853"/>
    </location>
</feature>
<dbReference type="RefSeq" id="XP_049180171.1">
    <property type="nucleotide sequence ID" value="XM_049324093.1"/>
</dbReference>
<organism evidence="3 4">
    <name type="scientific">Candida oxycetoniae</name>
    <dbReference type="NCBI Taxonomy" id="497107"/>
    <lineage>
        <taxon>Eukaryota</taxon>
        <taxon>Fungi</taxon>
        <taxon>Dikarya</taxon>
        <taxon>Ascomycota</taxon>
        <taxon>Saccharomycotina</taxon>
        <taxon>Pichiomycetes</taxon>
        <taxon>Debaryomycetaceae</taxon>
        <taxon>Candida/Lodderomyces clade</taxon>
        <taxon>Candida</taxon>
    </lineage>
</organism>
<dbReference type="InterPro" id="IPR011678">
    <property type="entry name" value="EMC1_C"/>
</dbReference>
<dbReference type="Pfam" id="PF01966">
    <property type="entry name" value="HD"/>
    <property type="match status" value="1"/>
</dbReference>
<evidence type="ECO:0000256" key="1">
    <source>
        <dbReference type="SAM" id="SignalP"/>
    </source>
</evidence>